<protein>
    <submittedName>
        <fullName evidence="2">Uncharacterized protein</fullName>
    </submittedName>
</protein>
<keyword evidence="1" id="KW-0812">Transmembrane</keyword>
<name>A0A0V7ZZI6_9CYAN</name>
<gene>
    <name evidence="2" type="ORF">BC008_05480</name>
</gene>
<keyword evidence="3" id="KW-1185">Reference proteome</keyword>
<evidence type="ECO:0000313" key="3">
    <source>
        <dbReference type="Proteomes" id="UP000053372"/>
    </source>
</evidence>
<reference evidence="2 3" key="1">
    <citation type="journal article" date="2015" name="Genome Announc.">
        <title>Draft Genome of the Euendolithic (true boring) Cyanobacterium Mastigocoleus testarum strain BC008.</title>
        <authorList>
            <person name="Guida B.S."/>
            <person name="Garcia-Pichel F."/>
        </authorList>
    </citation>
    <scope>NUCLEOTIDE SEQUENCE [LARGE SCALE GENOMIC DNA]</scope>
    <source>
        <strain evidence="2 3">BC008</strain>
    </source>
</reference>
<feature type="transmembrane region" description="Helical" evidence="1">
    <location>
        <begin position="44"/>
        <end position="64"/>
    </location>
</feature>
<dbReference type="OrthoDB" id="583732at2"/>
<keyword evidence="1" id="KW-1133">Transmembrane helix</keyword>
<feature type="transmembrane region" description="Helical" evidence="1">
    <location>
        <begin position="12"/>
        <end position="38"/>
    </location>
</feature>
<evidence type="ECO:0000256" key="1">
    <source>
        <dbReference type="SAM" id="Phobius"/>
    </source>
</evidence>
<organism evidence="2 3">
    <name type="scientific">Mastigocoleus testarum BC008</name>
    <dbReference type="NCBI Taxonomy" id="371196"/>
    <lineage>
        <taxon>Bacteria</taxon>
        <taxon>Bacillati</taxon>
        <taxon>Cyanobacteriota</taxon>
        <taxon>Cyanophyceae</taxon>
        <taxon>Nostocales</taxon>
        <taxon>Hapalosiphonaceae</taxon>
        <taxon>Mastigocoleus</taxon>
    </lineage>
</organism>
<evidence type="ECO:0000313" key="2">
    <source>
        <dbReference type="EMBL" id="KST69886.1"/>
    </source>
</evidence>
<dbReference type="AlphaFoldDB" id="A0A0V7ZZI6"/>
<accession>A0A0V7ZZI6</accession>
<proteinExistence type="predicted"/>
<sequence>MDQIVDKIAALGVPGLVLLVAMAVTGWAGAAAITTALAMLGGPFGMLGGVAVLGILGLISKGLAEYGFEKMFQAVVDELRNKGKSKSDIEKEVAWYPISRDLKLKIKDYLRELD</sequence>
<keyword evidence="1" id="KW-0472">Membrane</keyword>
<dbReference type="EMBL" id="LMTZ01000012">
    <property type="protein sequence ID" value="KST69886.1"/>
    <property type="molecule type" value="Genomic_DNA"/>
</dbReference>
<comment type="caution">
    <text evidence="2">The sequence shown here is derived from an EMBL/GenBank/DDBJ whole genome shotgun (WGS) entry which is preliminary data.</text>
</comment>
<dbReference type="Proteomes" id="UP000053372">
    <property type="component" value="Unassembled WGS sequence"/>
</dbReference>
<dbReference type="RefSeq" id="WP_027846217.1">
    <property type="nucleotide sequence ID" value="NZ_LMTZ01000012.1"/>
</dbReference>